<dbReference type="AlphaFoldDB" id="A0A8S1RPF9"/>
<comment type="caution">
    <text evidence="1">The sequence shown here is derived from an EMBL/GenBank/DDBJ whole genome shotgun (WGS) entry which is preliminary data.</text>
</comment>
<dbReference type="OrthoDB" id="77931at2759"/>
<keyword evidence="2" id="KW-1185">Reference proteome</keyword>
<evidence type="ECO:0000313" key="1">
    <source>
        <dbReference type="EMBL" id="CAD8130601.1"/>
    </source>
</evidence>
<protein>
    <submittedName>
        <fullName evidence="1">Uncharacterized protein</fullName>
    </submittedName>
</protein>
<dbReference type="EMBL" id="CAJJDN010000306">
    <property type="protein sequence ID" value="CAD8130601.1"/>
    <property type="molecule type" value="Genomic_DNA"/>
</dbReference>
<evidence type="ECO:0000313" key="2">
    <source>
        <dbReference type="Proteomes" id="UP000692954"/>
    </source>
</evidence>
<organism evidence="1 2">
    <name type="scientific">Paramecium sonneborni</name>
    <dbReference type="NCBI Taxonomy" id="65129"/>
    <lineage>
        <taxon>Eukaryota</taxon>
        <taxon>Sar</taxon>
        <taxon>Alveolata</taxon>
        <taxon>Ciliophora</taxon>
        <taxon>Intramacronucleata</taxon>
        <taxon>Oligohymenophorea</taxon>
        <taxon>Peniculida</taxon>
        <taxon>Parameciidae</taxon>
        <taxon>Paramecium</taxon>
    </lineage>
</organism>
<accession>A0A8S1RPF9</accession>
<gene>
    <name evidence="1" type="ORF">PSON_ATCC_30995.1.T3060003</name>
</gene>
<name>A0A8S1RPF9_9CILI</name>
<sequence length="814" mass="96204">MKVALDGYNLVYRKIITKQEDQQSQESVVVFGMWSKYNPLNFLSIQKEIGQFESNCYQLVNMVDQAAKSLNFIYYDCLNYPSKQIVKSIMFISEQDQSFQFDKYIDPFEYENIWYHFQLISWPLLKKLELIIMQQDKTILKEIIENISLFNEQYLLFTEAGGFQVMESKLNLIEQGTIFSVFPGQIVSYDVLIDIIPTTFDFEQFIIEEYQNFNQCICQQNEQVKMEDSDLIFLDDKIYVSENINYDYYALSGWIKVKVIIWTSDEFSYQFIKMSANIGKQQLLNDNLSTFQLFYHISSIETKIVIKTYSYDFPIVTKDFSDSSFEIVREFLIEKNIIKSWHYLFCELSEKKLNIKITFNNEQEIQFSEAQVNVKQFNNCQFKLRYGNIMQDTQNYLNVALKQLYYINCKEDDRIKKCHYSCLDCDGPYIQNCLSCSVESQRIFIPQFQHCICPQSMIDDGNTCVDNENSNLQIIENNYVYLNPSRIKDNLITCFECFSNQNWSANPICYNSYYTPLSFYIYYTFIVDFGTYIYDGSDLICCDFCQATSDSKYELQNQQNLYEFFLVKSERFLSFCFNKQDIDEACNRCSLEYCLQCNIGIDKILCSKCISNFEAINGQCILQTQSFSLESCKPPYYASITNQCNLCPIINCIYCFEYVNYLYYNTFEYLDILIYQHMKEQQIRIGCAYCQNGYIFDFTLGLCIKQAPKIEHCLTSYVFQFKEKYLVSTLENFQVSSVINKCENYILNCLLCAIDYKNTIFCIECKDGLIFQEGQCYMQEEIRSNYEIIIQNEKNKAFILIYGEIQQMQGEDLH</sequence>
<dbReference type="Proteomes" id="UP000692954">
    <property type="component" value="Unassembled WGS sequence"/>
</dbReference>
<reference evidence="1" key="1">
    <citation type="submission" date="2021-01" db="EMBL/GenBank/DDBJ databases">
        <authorList>
            <consortium name="Genoscope - CEA"/>
            <person name="William W."/>
        </authorList>
    </citation>
    <scope>NUCLEOTIDE SEQUENCE</scope>
</reference>
<proteinExistence type="predicted"/>